<accession>A0A0H5REW1</accession>
<feature type="non-terminal residue" evidence="1">
    <location>
        <position position="1"/>
    </location>
</feature>
<proteinExistence type="predicted"/>
<reference evidence="1" key="1">
    <citation type="submission" date="2015-04" db="EMBL/GenBank/DDBJ databases">
        <title>The genome sequence of the plant pathogenic Rhizarian Plasmodiophora brassicae reveals insights in its biotrophic life cycle and the origin of chitin synthesis.</title>
        <authorList>
            <person name="Schwelm A."/>
            <person name="Fogelqvist J."/>
            <person name="Knaust A."/>
            <person name="Julke S."/>
            <person name="Lilja T."/>
            <person name="Dhandapani V."/>
            <person name="Bonilla-Rosso G."/>
            <person name="Karlsson M."/>
            <person name="Shevchenko A."/>
            <person name="Choi S.R."/>
            <person name="Kim H.G."/>
            <person name="Park J.Y."/>
            <person name="Lim Y.P."/>
            <person name="Ludwig-Muller J."/>
            <person name="Dixelius C."/>
        </authorList>
    </citation>
    <scope>NUCLEOTIDE SEQUENCE</scope>
    <source>
        <tissue evidence="1">Potato root galls</tissue>
    </source>
</reference>
<sequence length="149" mass="16511">WTRYGFGVLDDQHNDKSLCVQLKWAKVYLQQKDVRRQVPLIFSTFVGKELNTWMVNVAVDEPIESIRALAAADSSIKRDPAAVRLVLNGNEIPKTVERLCDIGIGIGKLNIEIFCVVEAGPQQGKSLLRDIREFLASTGAISQTDSSVP</sequence>
<organism evidence="1">
    <name type="scientific">Spongospora subterranea</name>
    <dbReference type="NCBI Taxonomy" id="70186"/>
    <lineage>
        <taxon>Eukaryota</taxon>
        <taxon>Sar</taxon>
        <taxon>Rhizaria</taxon>
        <taxon>Endomyxa</taxon>
        <taxon>Phytomyxea</taxon>
        <taxon>Plasmodiophorida</taxon>
        <taxon>Plasmodiophoridae</taxon>
        <taxon>Spongospora</taxon>
    </lineage>
</organism>
<evidence type="ECO:0000313" key="1">
    <source>
        <dbReference type="EMBL" id="CRZ12266.1"/>
    </source>
</evidence>
<dbReference type="EMBL" id="HACM01011824">
    <property type="protein sequence ID" value="CRZ12266.1"/>
    <property type="molecule type" value="Transcribed_RNA"/>
</dbReference>
<dbReference type="AlphaFoldDB" id="A0A0H5REW1"/>
<protein>
    <submittedName>
        <fullName evidence="1">Uncharacterized protein</fullName>
    </submittedName>
</protein>
<name>A0A0H5REW1_9EUKA</name>